<organism evidence="1 2">
    <name type="scientific">Streblomastix strix</name>
    <dbReference type="NCBI Taxonomy" id="222440"/>
    <lineage>
        <taxon>Eukaryota</taxon>
        <taxon>Metamonada</taxon>
        <taxon>Preaxostyla</taxon>
        <taxon>Oxymonadida</taxon>
        <taxon>Streblomastigidae</taxon>
        <taxon>Streblomastix</taxon>
    </lineage>
</organism>
<reference evidence="1 2" key="1">
    <citation type="submission" date="2019-03" db="EMBL/GenBank/DDBJ databases">
        <title>Single cell metagenomics reveals metabolic interactions within the superorganism composed of flagellate Streblomastix strix and complex community of Bacteroidetes bacteria on its surface.</title>
        <authorList>
            <person name="Treitli S.C."/>
            <person name="Kolisko M."/>
            <person name="Husnik F."/>
            <person name="Keeling P."/>
            <person name="Hampl V."/>
        </authorList>
    </citation>
    <scope>NUCLEOTIDE SEQUENCE [LARGE SCALE GENOMIC DNA]</scope>
    <source>
        <strain evidence="1">ST1C</strain>
    </source>
</reference>
<gene>
    <name evidence="1" type="ORF">EZS28_027222</name>
</gene>
<evidence type="ECO:0008006" key="3">
    <source>
        <dbReference type="Google" id="ProtNLM"/>
    </source>
</evidence>
<evidence type="ECO:0000313" key="2">
    <source>
        <dbReference type="Proteomes" id="UP000324800"/>
    </source>
</evidence>
<dbReference type="Proteomes" id="UP000324800">
    <property type="component" value="Unassembled WGS sequence"/>
</dbReference>
<protein>
    <recommendedName>
        <fullName evidence="3">HTH CENPB-type domain-containing protein</fullName>
    </recommendedName>
</protein>
<comment type="caution">
    <text evidence="1">The sequence shown here is derived from an EMBL/GenBank/DDBJ whole genome shotgun (WGS) entry which is preliminary data.</text>
</comment>
<dbReference type="EMBL" id="SNRW01009947">
    <property type="protein sequence ID" value="KAA6377254.1"/>
    <property type="molecule type" value="Genomic_DNA"/>
</dbReference>
<accession>A0A5J4V4A5</accession>
<proteinExistence type="predicted"/>
<evidence type="ECO:0000313" key="1">
    <source>
        <dbReference type="EMBL" id="KAA6377254.1"/>
    </source>
</evidence>
<sequence>MGLKLKFTVNKVKRLKANAGLRKETSPKLKVLKLKYNYGATDSSIIGAIVIRRKSLQDAIKWHNKNQNFIGKGRFLKLGADFELDIVEVVRRELRFKHRIKPAVILKLYYDRSKCGLTETWLFNFLKKHPKFKRDCDKVVDSKRYHASTKSINRPWVLKVQKLIKDLEITIQLMFNLDESGIKSSRNELKLLLI</sequence>
<dbReference type="AlphaFoldDB" id="A0A5J4V4A5"/>
<name>A0A5J4V4A5_9EUKA</name>